<dbReference type="Proteomes" id="UP001295740">
    <property type="component" value="Unassembled WGS sequence"/>
</dbReference>
<evidence type="ECO:0000256" key="1">
    <source>
        <dbReference type="ARBA" id="ARBA00022598"/>
    </source>
</evidence>
<dbReference type="Pfam" id="PF03738">
    <property type="entry name" value="GSP_synth"/>
    <property type="match status" value="1"/>
</dbReference>
<reference evidence="7" key="1">
    <citation type="submission" date="2023-10" db="EMBL/GenBank/DDBJ databases">
        <authorList>
            <person name="Hackl T."/>
        </authorList>
    </citation>
    <scope>NUCLEOTIDE SEQUENCE</scope>
</reference>
<dbReference type="GO" id="GO:0046872">
    <property type="term" value="F:metal ion binding"/>
    <property type="evidence" value="ECO:0007669"/>
    <property type="project" value="UniProtKB-KW"/>
</dbReference>
<name>A0AAI8VA98_9PEZI</name>
<dbReference type="InterPro" id="IPR005494">
    <property type="entry name" value="GSPS_pre-ATP-grasp-like_dom"/>
</dbReference>
<dbReference type="GO" id="GO:0005524">
    <property type="term" value="F:ATP binding"/>
    <property type="evidence" value="ECO:0007669"/>
    <property type="project" value="UniProtKB-KW"/>
</dbReference>
<keyword evidence="5" id="KW-0460">Magnesium</keyword>
<evidence type="ECO:0000313" key="8">
    <source>
        <dbReference type="Proteomes" id="UP001295740"/>
    </source>
</evidence>
<accession>A0AAI8VA98</accession>
<dbReference type="EMBL" id="CAUWAG010000006">
    <property type="protein sequence ID" value="CAJ2503922.1"/>
    <property type="molecule type" value="Genomic_DNA"/>
</dbReference>
<dbReference type="GO" id="GO:0016874">
    <property type="term" value="F:ligase activity"/>
    <property type="evidence" value="ECO:0007669"/>
    <property type="project" value="UniProtKB-KW"/>
</dbReference>
<gene>
    <name evidence="7" type="ORF">KHLLAP_LOCUS4390</name>
</gene>
<keyword evidence="4" id="KW-0067">ATP-binding</keyword>
<dbReference type="InterPro" id="IPR016185">
    <property type="entry name" value="PreATP-grasp_dom_sf"/>
</dbReference>
<sequence>MRRVPTEKRPNATRLLQMQGLVFCKDSKEGDANDEPYWPDDRYYSFTSEETTLLEKAATDVFDMCCEAADYLVEHPEMITGRMAVPAFALKQIKESWDREPAWGSVYGRFDFCFGGLDHPDPQLRTPKCYEFNADTPTSIIESGSCQWWWMEQKGEGNDQLNSIYEKLVDAWKRNLALVEEKLGHRPKVHFATGQGEPSGEDAMSTLYISTACQEAGYETKRIYMEHISLSKKDGRFYDLQGEHIDVIFKLYPWEWMVEQKFGEAAFKDMETVGQRNEAGGYIGGTIWFEPPYKMLWSNKALMAVLWSIFKDDPRSQWLLPTYFEDEAPQSLKSFARKPIFSREGWGVTLEEKGKVVSEVKSDGYGKEGYIVQELAMLPAFENEEGTAYYPLLGLWMIDGEVGGMGIREDKSTITGNASVFIPHTISDGPVKYERKPVPDVDEIEAGLKLERLQLQDKSNGVLEYIGSVVVA</sequence>
<evidence type="ECO:0000259" key="6">
    <source>
        <dbReference type="Pfam" id="PF03738"/>
    </source>
</evidence>
<feature type="domain" description="Glutathionylspermidine synthase pre-ATP-grasp-like" evidence="6">
    <location>
        <begin position="15"/>
        <end position="426"/>
    </location>
</feature>
<keyword evidence="3" id="KW-0547">Nucleotide-binding</keyword>
<keyword evidence="1" id="KW-0436">Ligase</keyword>
<evidence type="ECO:0000313" key="7">
    <source>
        <dbReference type="EMBL" id="CAJ2503922.1"/>
    </source>
</evidence>
<organism evidence="7 8">
    <name type="scientific">Anthostomella pinea</name>
    <dbReference type="NCBI Taxonomy" id="933095"/>
    <lineage>
        <taxon>Eukaryota</taxon>
        <taxon>Fungi</taxon>
        <taxon>Dikarya</taxon>
        <taxon>Ascomycota</taxon>
        <taxon>Pezizomycotina</taxon>
        <taxon>Sordariomycetes</taxon>
        <taxon>Xylariomycetidae</taxon>
        <taxon>Xylariales</taxon>
        <taxon>Xylariaceae</taxon>
        <taxon>Anthostomella</taxon>
    </lineage>
</organism>
<dbReference type="SUPFAM" id="SSF56059">
    <property type="entry name" value="Glutathione synthetase ATP-binding domain-like"/>
    <property type="match status" value="1"/>
</dbReference>
<evidence type="ECO:0000256" key="2">
    <source>
        <dbReference type="ARBA" id="ARBA00022723"/>
    </source>
</evidence>
<dbReference type="AlphaFoldDB" id="A0AAI8VA98"/>
<dbReference type="SUPFAM" id="SSF52440">
    <property type="entry name" value="PreATP-grasp domain"/>
    <property type="match status" value="1"/>
</dbReference>
<protein>
    <submittedName>
        <fullName evidence="7">Uu.00g113160.m01.CDS01</fullName>
    </submittedName>
</protein>
<evidence type="ECO:0000256" key="3">
    <source>
        <dbReference type="ARBA" id="ARBA00022741"/>
    </source>
</evidence>
<keyword evidence="2" id="KW-0479">Metal-binding</keyword>
<proteinExistence type="predicted"/>
<keyword evidence="8" id="KW-1185">Reference proteome</keyword>
<evidence type="ECO:0000256" key="4">
    <source>
        <dbReference type="ARBA" id="ARBA00022840"/>
    </source>
</evidence>
<dbReference type="Gene3D" id="3.30.1490.330">
    <property type="match status" value="1"/>
</dbReference>
<comment type="caution">
    <text evidence="7">The sequence shown here is derived from an EMBL/GenBank/DDBJ whole genome shotgun (WGS) entry which is preliminary data.</text>
</comment>
<evidence type="ECO:0000256" key="5">
    <source>
        <dbReference type="ARBA" id="ARBA00022842"/>
    </source>
</evidence>